<evidence type="ECO:0000259" key="5">
    <source>
        <dbReference type="PROSITE" id="PS50931"/>
    </source>
</evidence>
<dbReference type="PROSITE" id="PS50931">
    <property type="entry name" value="HTH_LYSR"/>
    <property type="match status" value="1"/>
</dbReference>
<dbReference type="InterPro" id="IPR036388">
    <property type="entry name" value="WH-like_DNA-bd_sf"/>
</dbReference>
<keyword evidence="3" id="KW-0238">DNA-binding</keyword>
<name>A0A0W0YHJ4_9GAMM</name>
<dbReference type="eggNOG" id="COG0583">
    <property type="taxonomic scope" value="Bacteria"/>
</dbReference>
<keyword evidence="2" id="KW-0805">Transcription regulation</keyword>
<dbReference type="STRING" id="1122169.Lsha_2832"/>
<dbReference type="InterPro" id="IPR005119">
    <property type="entry name" value="LysR_subst-bd"/>
</dbReference>
<sequence>MNQPVFLPDLNDLYFFCRVVEDGNFTKASQGLEITKSKLSRRINELENHLGVRLLHRSTRKLSLTDVGQLVYEHSKAMVSQANFAQDAALQAQAQPKGRIKVTCPALFAQSEFNTIIIDFMKLYPEVRINLYASDRKVDLIEEGFDLALRFQTSELNDSNLVARKLGESTHVLVASPSYLQNHSEFKSPSQLTQCAWLGKSRTDGTNQLQLKHWNGQEVSIPLTARLESSEWTILKQATLAGMGIALLPQELCQQEMNEEKLVRILPDWSLSTASFYLIYPSKRGLIPAVRYFINFVGDRTQRGCQELKKNLS</sequence>
<dbReference type="GO" id="GO:0003700">
    <property type="term" value="F:DNA-binding transcription factor activity"/>
    <property type="evidence" value="ECO:0007669"/>
    <property type="project" value="InterPro"/>
</dbReference>
<evidence type="ECO:0000313" key="7">
    <source>
        <dbReference type="Proteomes" id="UP000054600"/>
    </source>
</evidence>
<accession>A0A0W0YHJ4</accession>
<evidence type="ECO:0000256" key="4">
    <source>
        <dbReference type="ARBA" id="ARBA00023163"/>
    </source>
</evidence>
<dbReference type="RefSeq" id="WP_018576528.1">
    <property type="nucleotide sequence ID" value="NZ_KB892387.1"/>
</dbReference>
<evidence type="ECO:0000256" key="1">
    <source>
        <dbReference type="ARBA" id="ARBA00009437"/>
    </source>
</evidence>
<dbReference type="Proteomes" id="UP000054600">
    <property type="component" value="Unassembled WGS sequence"/>
</dbReference>
<dbReference type="Gene3D" id="3.40.190.290">
    <property type="match status" value="1"/>
</dbReference>
<proteinExistence type="inferred from homology"/>
<evidence type="ECO:0000256" key="2">
    <source>
        <dbReference type="ARBA" id="ARBA00023015"/>
    </source>
</evidence>
<dbReference type="OrthoDB" id="9810065at2"/>
<dbReference type="EMBL" id="LNYW01000074">
    <property type="protein sequence ID" value="KTD56433.1"/>
    <property type="molecule type" value="Genomic_DNA"/>
</dbReference>
<dbReference type="FunFam" id="1.10.10.10:FF:000001">
    <property type="entry name" value="LysR family transcriptional regulator"/>
    <property type="match status" value="1"/>
</dbReference>
<comment type="caution">
    <text evidence="6">The sequence shown here is derived from an EMBL/GenBank/DDBJ whole genome shotgun (WGS) entry which is preliminary data.</text>
</comment>
<dbReference type="Pfam" id="PF00126">
    <property type="entry name" value="HTH_1"/>
    <property type="match status" value="1"/>
</dbReference>
<feature type="domain" description="HTH lysR-type" evidence="5">
    <location>
        <begin position="8"/>
        <end position="65"/>
    </location>
</feature>
<dbReference type="PATRIC" id="fig|1122169.6.peg.3257"/>
<evidence type="ECO:0000256" key="3">
    <source>
        <dbReference type="ARBA" id="ARBA00023125"/>
    </source>
</evidence>
<dbReference type="GO" id="GO:0043565">
    <property type="term" value="F:sequence-specific DNA binding"/>
    <property type="evidence" value="ECO:0007669"/>
    <property type="project" value="TreeGrafter"/>
</dbReference>
<comment type="similarity">
    <text evidence="1">Belongs to the LysR transcriptional regulatory family.</text>
</comment>
<dbReference type="InterPro" id="IPR000847">
    <property type="entry name" value="LysR_HTH_N"/>
</dbReference>
<protein>
    <submittedName>
        <fullName evidence="6">LysR family transcriptional regulator</fullName>
    </submittedName>
</protein>
<dbReference type="GO" id="GO:0006351">
    <property type="term" value="P:DNA-templated transcription"/>
    <property type="evidence" value="ECO:0007669"/>
    <property type="project" value="TreeGrafter"/>
</dbReference>
<organism evidence="6 7">
    <name type="scientific">Legionella shakespearei DSM 23087</name>
    <dbReference type="NCBI Taxonomy" id="1122169"/>
    <lineage>
        <taxon>Bacteria</taxon>
        <taxon>Pseudomonadati</taxon>
        <taxon>Pseudomonadota</taxon>
        <taxon>Gammaproteobacteria</taxon>
        <taxon>Legionellales</taxon>
        <taxon>Legionellaceae</taxon>
        <taxon>Legionella</taxon>
    </lineage>
</organism>
<dbReference type="SUPFAM" id="SSF46785">
    <property type="entry name" value="Winged helix' DNA-binding domain"/>
    <property type="match status" value="1"/>
</dbReference>
<dbReference type="SUPFAM" id="SSF53850">
    <property type="entry name" value="Periplasmic binding protein-like II"/>
    <property type="match status" value="1"/>
</dbReference>
<dbReference type="PANTHER" id="PTHR30537:SF31">
    <property type="entry name" value="TRANSCRIPTIONAL REGULATOR, LYSR FAMILY"/>
    <property type="match status" value="1"/>
</dbReference>
<reference evidence="6 7" key="1">
    <citation type="submission" date="2015-11" db="EMBL/GenBank/DDBJ databases">
        <title>Genomic analysis of 38 Legionella species identifies large and diverse effector repertoires.</title>
        <authorList>
            <person name="Burstein D."/>
            <person name="Amaro F."/>
            <person name="Zusman T."/>
            <person name="Lifshitz Z."/>
            <person name="Cohen O."/>
            <person name="Gilbert J.A."/>
            <person name="Pupko T."/>
            <person name="Shuman H.A."/>
            <person name="Segal G."/>
        </authorList>
    </citation>
    <scope>NUCLEOTIDE SEQUENCE [LARGE SCALE GENOMIC DNA]</scope>
    <source>
        <strain evidence="6 7">ATCC 49655</strain>
    </source>
</reference>
<dbReference type="AlphaFoldDB" id="A0A0W0YHJ4"/>
<keyword evidence="4" id="KW-0804">Transcription</keyword>
<dbReference type="InterPro" id="IPR058163">
    <property type="entry name" value="LysR-type_TF_proteobact-type"/>
</dbReference>
<evidence type="ECO:0000313" key="6">
    <source>
        <dbReference type="EMBL" id="KTD56433.1"/>
    </source>
</evidence>
<dbReference type="Pfam" id="PF03466">
    <property type="entry name" value="LysR_substrate"/>
    <property type="match status" value="1"/>
</dbReference>
<dbReference type="Gene3D" id="1.10.10.10">
    <property type="entry name" value="Winged helix-like DNA-binding domain superfamily/Winged helix DNA-binding domain"/>
    <property type="match status" value="1"/>
</dbReference>
<gene>
    <name evidence="6" type="ORF">Lsha_2832</name>
</gene>
<dbReference type="InterPro" id="IPR036390">
    <property type="entry name" value="WH_DNA-bd_sf"/>
</dbReference>
<dbReference type="PANTHER" id="PTHR30537">
    <property type="entry name" value="HTH-TYPE TRANSCRIPTIONAL REGULATOR"/>
    <property type="match status" value="1"/>
</dbReference>
<keyword evidence="7" id="KW-1185">Reference proteome</keyword>